<dbReference type="AlphaFoldDB" id="A0A9Q0N171"/>
<dbReference type="EMBL" id="WJQU01000002">
    <property type="protein sequence ID" value="KAJ6641778.1"/>
    <property type="molecule type" value="Genomic_DNA"/>
</dbReference>
<evidence type="ECO:0000259" key="4">
    <source>
        <dbReference type="PROSITE" id="PS50835"/>
    </source>
</evidence>
<organism evidence="5 6">
    <name type="scientific">Pseudolycoriella hygida</name>
    <dbReference type="NCBI Taxonomy" id="35572"/>
    <lineage>
        <taxon>Eukaryota</taxon>
        <taxon>Metazoa</taxon>
        <taxon>Ecdysozoa</taxon>
        <taxon>Arthropoda</taxon>
        <taxon>Hexapoda</taxon>
        <taxon>Insecta</taxon>
        <taxon>Pterygota</taxon>
        <taxon>Neoptera</taxon>
        <taxon>Endopterygota</taxon>
        <taxon>Diptera</taxon>
        <taxon>Nematocera</taxon>
        <taxon>Sciaroidea</taxon>
        <taxon>Sciaridae</taxon>
        <taxon>Pseudolycoriella</taxon>
    </lineage>
</organism>
<gene>
    <name evidence="5" type="primary">FLT1_0</name>
    <name evidence="5" type="ORF">Bhyg_06721</name>
</gene>
<dbReference type="InterPro" id="IPR003599">
    <property type="entry name" value="Ig_sub"/>
</dbReference>
<feature type="chain" id="PRO_5040134324" description="Platelet-derived growth factor receptor-like protein" evidence="3">
    <location>
        <begin position="18"/>
        <end position="346"/>
    </location>
</feature>
<name>A0A9Q0N171_9DIPT</name>
<dbReference type="InterPro" id="IPR042495">
    <property type="entry name" value="PDGFRL"/>
</dbReference>
<comment type="subunit">
    <text evidence="1">Forms a complex composed of PDGFRL, TNK2 and GRB2.</text>
</comment>
<dbReference type="Gene3D" id="2.60.40.10">
    <property type="entry name" value="Immunoglobulins"/>
    <property type="match status" value="3"/>
</dbReference>
<accession>A0A9Q0N171</accession>
<dbReference type="SMART" id="SM00409">
    <property type="entry name" value="IG"/>
    <property type="match status" value="3"/>
</dbReference>
<dbReference type="PANTHER" id="PTHR15360">
    <property type="entry name" value="PLATELET-DERIVED GROWTH FACTOR RECEPTOR LIKE"/>
    <property type="match status" value="1"/>
</dbReference>
<evidence type="ECO:0000256" key="1">
    <source>
        <dbReference type="ARBA" id="ARBA00011360"/>
    </source>
</evidence>
<dbReference type="InterPro" id="IPR007110">
    <property type="entry name" value="Ig-like_dom"/>
</dbReference>
<dbReference type="SUPFAM" id="SSF48726">
    <property type="entry name" value="Immunoglobulin"/>
    <property type="match status" value="1"/>
</dbReference>
<comment type="caution">
    <text evidence="5">The sequence shown here is derived from an EMBL/GenBank/DDBJ whole genome shotgun (WGS) entry which is preliminary data.</text>
</comment>
<dbReference type="Proteomes" id="UP001151699">
    <property type="component" value="Chromosome B"/>
</dbReference>
<keyword evidence="5" id="KW-0675">Receptor</keyword>
<evidence type="ECO:0000313" key="6">
    <source>
        <dbReference type="Proteomes" id="UP001151699"/>
    </source>
</evidence>
<dbReference type="OrthoDB" id="6077854at2759"/>
<reference evidence="5" key="1">
    <citation type="submission" date="2022-07" db="EMBL/GenBank/DDBJ databases">
        <authorList>
            <person name="Trinca V."/>
            <person name="Uliana J.V.C."/>
            <person name="Torres T.T."/>
            <person name="Ward R.J."/>
            <person name="Monesi N."/>
        </authorList>
    </citation>
    <scope>NUCLEOTIDE SEQUENCE</scope>
    <source>
        <strain evidence="5">HSMRA1968</strain>
        <tissue evidence="5">Whole embryos</tissue>
    </source>
</reference>
<keyword evidence="6" id="KW-1185">Reference proteome</keyword>
<evidence type="ECO:0000313" key="5">
    <source>
        <dbReference type="EMBL" id="KAJ6641778.1"/>
    </source>
</evidence>
<evidence type="ECO:0000256" key="3">
    <source>
        <dbReference type="SAM" id="SignalP"/>
    </source>
</evidence>
<feature type="signal peptide" evidence="3">
    <location>
        <begin position="1"/>
        <end position="17"/>
    </location>
</feature>
<feature type="domain" description="Ig-like" evidence="4">
    <location>
        <begin position="243"/>
        <end position="322"/>
    </location>
</feature>
<proteinExistence type="predicted"/>
<dbReference type="PROSITE" id="PS50835">
    <property type="entry name" value="IG_LIKE"/>
    <property type="match status" value="1"/>
</dbReference>
<protein>
    <recommendedName>
        <fullName evidence="2">Platelet-derived growth factor receptor-like protein</fullName>
    </recommendedName>
</protein>
<dbReference type="InterPro" id="IPR036179">
    <property type="entry name" value="Ig-like_dom_sf"/>
</dbReference>
<dbReference type="PANTHER" id="PTHR15360:SF4">
    <property type="entry name" value="PROTEIN KINASE DOMAIN-CONTAINING PROTEIN"/>
    <property type="match status" value="1"/>
</dbReference>
<dbReference type="Pfam" id="PF21339">
    <property type="entry name" value="VEGFR-1-like_Ig-like"/>
    <property type="match status" value="1"/>
</dbReference>
<keyword evidence="3" id="KW-0732">Signal</keyword>
<dbReference type="InterPro" id="IPR013783">
    <property type="entry name" value="Ig-like_fold"/>
</dbReference>
<evidence type="ECO:0000256" key="2">
    <source>
        <dbReference type="ARBA" id="ARBA00019671"/>
    </source>
</evidence>
<dbReference type="PIRSF" id="PIRSF000615">
    <property type="entry name" value="TyrPK_CSF1-R"/>
    <property type="match status" value="1"/>
</dbReference>
<sequence length="346" mass="39146">MSSVCLCVILYFVVGFAASPAKRDVDATPTITPYEEEMTGSYNEKKVFDCRSTDPVEWIVPQQLSNSAYFTNDSTITENGADIYESKLTLNNLNHVYVGFYYCALKSKNLNSLDLDGLERTNEAVKFYLFVDDQYDFTVYTYPIAKDKVHAHNGQPVTIPCKPTTKNIKVTLTKYPPHKIISFGKDLTPAVEQPEFAGFDPKYGFRIEKYDISMRGLYNCTTGFRSDWSSSGWKAYELHGDAPIITPANDNVDVSSGDSYQITCQSEEPVTWTNNQERRKGVRENVRIYHTRTQNDALPYESRIELSNINANFAGSYYCKTNASIELWGNPADTNQIVKVKLNVKA</sequence>